<feature type="domain" description="MARVEL" evidence="7">
    <location>
        <begin position="15"/>
        <end position="143"/>
    </location>
</feature>
<evidence type="ECO:0000313" key="8">
    <source>
        <dbReference type="EMBL" id="EGS23194.1"/>
    </source>
</evidence>
<feature type="transmembrane region" description="Helical" evidence="6">
    <location>
        <begin position="127"/>
        <end position="150"/>
    </location>
</feature>
<dbReference type="HOGENOM" id="CLU_109915_0_0_1"/>
<sequence length="194" mass="21298">MKMPKLFEDKAMFMAKLVIALRVVQGIFALLVLGLSASVIHWYQTKTIIFSPVEFNFLVFNSVWSLLSLAGLYCLPWLIPRIQHHYITFPLDMSNALFWLSGFAALCAFFGRLHFCRGSICQAARADVAFTSFSFALWTVSAVSSTLALYKSKRGSGNQQQEGAAAEKGEETNKEAAGIKPASAEQTDAAAQSA</sequence>
<dbReference type="GO" id="GO:0016020">
    <property type="term" value="C:membrane"/>
    <property type="evidence" value="ECO:0007669"/>
    <property type="project" value="UniProtKB-SubCell"/>
</dbReference>
<feature type="transmembrane region" description="Helical" evidence="6">
    <location>
        <begin position="55"/>
        <end position="75"/>
    </location>
</feature>
<dbReference type="eggNOG" id="ENOG502S9HG">
    <property type="taxonomic scope" value="Eukaryota"/>
</dbReference>
<dbReference type="AlphaFoldDB" id="G0S033"/>
<feature type="region of interest" description="Disordered" evidence="5">
    <location>
        <begin position="153"/>
        <end position="194"/>
    </location>
</feature>
<reference evidence="8 9" key="1">
    <citation type="journal article" date="2011" name="Cell">
        <title>Insight into structure and assembly of the nuclear pore complex by utilizing the genome of a eukaryotic thermophile.</title>
        <authorList>
            <person name="Amlacher S."/>
            <person name="Sarges P."/>
            <person name="Flemming D."/>
            <person name="van Noort V."/>
            <person name="Kunze R."/>
            <person name="Devos D.P."/>
            <person name="Arumugam M."/>
            <person name="Bork P."/>
            <person name="Hurt E."/>
        </authorList>
    </citation>
    <scope>NUCLEOTIDE SEQUENCE [LARGE SCALE GENOMIC DNA]</scope>
    <source>
        <strain evidence="9">DSM 1495 / CBS 144.50 / IMI 039719</strain>
    </source>
</reference>
<dbReference type="RefSeq" id="XP_006691385.1">
    <property type="nucleotide sequence ID" value="XM_006691322.1"/>
</dbReference>
<feature type="compositionally biased region" description="Low complexity" evidence="5">
    <location>
        <begin position="155"/>
        <end position="164"/>
    </location>
</feature>
<keyword evidence="2 6" id="KW-0812">Transmembrane</keyword>
<dbReference type="Pfam" id="PF01284">
    <property type="entry name" value="MARVEL"/>
    <property type="match status" value="1"/>
</dbReference>
<evidence type="ECO:0000256" key="4">
    <source>
        <dbReference type="ARBA" id="ARBA00023136"/>
    </source>
</evidence>
<proteinExistence type="predicted"/>
<dbReference type="InterPro" id="IPR008253">
    <property type="entry name" value="Marvel"/>
</dbReference>
<evidence type="ECO:0000256" key="5">
    <source>
        <dbReference type="SAM" id="MobiDB-lite"/>
    </source>
</evidence>
<protein>
    <recommendedName>
        <fullName evidence="7">MARVEL domain-containing protein</fullName>
    </recommendedName>
</protein>
<dbReference type="Proteomes" id="UP000008066">
    <property type="component" value="Unassembled WGS sequence"/>
</dbReference>
<comment type="subcellular location">
    <subcellularLocation>
        <location evidence="1">Membrane</location>
        <topology evidence="1">Multi-pass membrane protein</topology>
    </subcellularLocation>
</comment>
<keyword evidence="9" id="KW-1185">Reference proteome</keyword>
<gene>
    <name evidence="8" type="ORF">CTHT_0008570</name>
</gene>
<dbReference type="PANTHER" id="PTHR37451">
    <property type="entry name" value="MARVEL DOMAIN"/>
    <property type="match status" value="1"/>
</dbReference>
<feature type="transmembrane region" description="Helical" evidence="6">
    <location>
        <begin position="96"/>
        <end position="115"/>
    </location>
</feature>
<keyword evidence="4 6" id="KW-0472">Membrane</keyword>
<evidence type="ECO:0000256" key="6">
    <source>
        <dbReference type="SAM" id="Phobius"/>
    </source>
</evidence>
<organism evidence="9">
    <name type="scientific">Chaetomium thermophilum (strain DSM 1495 / CBS 144.50 / IMI 039719)</name>
    <name type="common">Thermochaetoides thermophila</name>
    <dbReference type="NCBI Taxonomy" id="759272"/>
    <lineage>
        <taxon>Eukaryota</taxon>
        <taxon>Fungi</taxon>
        <taxon>Dikarya</taxon>
        <taxon>Ascomycota</taxon>
        <taxon>Pezizomycotina</taxon>
        <taxon>Sordariomycetes</taxon>
        <taxon>Sordariomycetidae</taxon>
        <taxon>Sordariales</taxon>
        <taxon>Chaetomiaceae</taxon>
        <taxon>Thermochaetoides</taxon>
    </lineage>
</organism>
<dbReference type="KEGG" id="cthr:CTHT_0008570"/>
<dbReference type="OMA" id="YHQYAAV"/>
<dbReference type="OrthoDB" id="2117453at2759"/>
<evidence type="ECO:0000259" key="7">
    <source>
        <dbReference type="Pfam" id="PF01284"/>
    </source>
</evidence>
<dbReference type="GeneID" id="18254895"/>
<accession>G0S033</accession>
<evidence type="ECO:0000256" key="2">
    <source>
        <dbReference type="ARBA" id="ARBA00022692"/>
    </source>
</evidence>
<dbReference type="PANTHER" id="PTHR37451:SF5">
    <property type="entry name" value="MARVEL DOMAIN-CONTAINING PROTEIN"/>
    <property type="match status" value="1"/>
</dbReference>
<dbReference type="EMBL" id="GL988037">
    <property type="protein sequence ID" value="EGS23194.1"/>
    <property type="molecule type" value="Genomic_DNA"/>
</dbReference>
<feature type="transmembrane region" description="Helical" evidence="6">
    <location>
        <begin position="20"/>
        <end position="43"/>
    </location>
</feature>
<evidence type="ECO:0000313" key="9">
    <source>
        <dbReference type="Proteomes" id="UP000008066"/>
    </source>
</evidence>
<name>G0S033_CHATD</name>
<feature type="compositionally biased region" description="Polar residues" evidence="5">
    <location>
        <begin position="184"/>
        <end position="194"/>
    </location>
</feature>
<evidence type="ECO:0000256" key="1">
    <source>
        <dbReference type="ARBA" id="ARBA00004141"/>
    </source>
</evidence>
<keyword evidence="3 6" id="KW-1133">Transmembrane helix</keyword>
<feature type="compositionally biased region" description="Basic and acidic residues" evidence="5">
    <location>
        <begin position="165"/>
        <end position="174"/>
    </location>
</feature>
<evidence type="ECO:0000256" key="3">
    <source>
        <dbReference type="ARBA" id="ARBA00022989"/>
    </source>
</evidence>
<dbReference type="STRING" id="759272.G0S033"/>